<protein>
    <recommendedName>
        <fullName evidence="1">DUF659 domain-containing protein</fullName>
    </recommendedName>
</protein>
<organism evidence="2 3">
    <name type="scientific">Rhizophagus irregularis</name>
    <dbReference type="NCBI Taxonomy" id="588596"/>
    <lineage>
        <taxon>Eukaryota</taxon>
        <taxon>Fungi</taxon>
        <taxon>Fungi incertae sedis</taxon>
        <taxon>Mucoromycota</taxon>
        <taxon>Glomeromycotina</taxon>
        <taxon>Glomeromycetes</taxon>
        <taxon>Glomerales</taxon>
        <taxon>Glomeraceae</taxon>
        <taxon>Rhizophagus</taxon>
    </lineage>
</organism>
<dbReference type="Proteomes" id="UP000684084">
    <property type="component" value="Unassembled WGS sequence"/>
</dbReference>
<dbReference type="OrthoDB" id="2424442at2759"/>
<comment type="caution">
    <text evidence="2">The sequence shown here is derived from an EMBL/GenBank/DDBJ whole genome shotgun (WGS) entry which is preliminary data.</text>
</comment>
<gene>
    <name evidence="2" type="ORF">CHRIB12_LOCUS10202</name>
</gene>
<evidence type="ECO:0000313" key="2">
    <source>
        <dbReference type="EMBL" id="CAB5364900.1"/>
    </source>
</evidence>
<sequence>MNSFDQNYDLSVKSRPVYELPFHNKLSNDLLNNTYKDVTENVNQYVKKTNLVLFWKTMKTKKKRHTGTFIAEQFDIVINEVGVDKVAAVLMDNASNMKAAHNILKAKYPNIFS</sequence>
<evidence type="ECO:0000259" key="1">
    <source>
        <dbReference type="Pfam" id="PF04937"/>
    </source>
</evidence>
<feature type="domain" description="DUF659" evidence="1">
    <location>
        <begin position="41"/>
        <end position="112"/>
    </location>
</feature>
<dbReference type="AlphaFoldDB" id="A0A915Z8J9"/>
<proteinExistence type="predicted"/>
<reference evidence="2" key="1">
    <citation type="submission" date="2020-05" db="EMBL/GenBank/DDBJ databases">
        <authorList>
            <person name="Rincon C."/>
            <person name="Sanders R I."/>
            <person name="Robbins C."/>
            <person name="Chaturvedi A."/>
        </authorList>
    </citation>
    <scope>NUCLEOTIDE SEQUENCE</scope>
    <source>
        <strain evidence="2">CHB12</strain>
    </source>
</reference>
<dbReference type="Pfam" id="PF04937">
    <property type="entry name" value="DUF659"/>
    <property type="match status" value="1"/>
</dbReference>
<name>A0A915Z8J9_9GLOM</name>
<accession>A0A915Z8J9</accession>
<evidence type="ECO:0000313" key="3">
    <source>
        <dbReference type="Proteomes" id="UP000684084"/>
    </source>
</evidence>
<dbReference type="EMBL" id="CAGKOT010000020">
    <property type="protein sequence ID" value="CAB5364900.1"/>
    <property type="molecule type" value="Genomic_DNA"/>
</dbReference>
<dbReference type="InterPro" id="IPR007021">
    <property type="entry name" value="DUF659"/>
</dbReference>